<dbReference type="eggNOG" id="COG0627">
    <property type="taxonomic scope" value="Bacteria"/>
</dbReference>
<dbReference type="PATRIC" id="fig|1224164.3.peg.2437"/>
<proteinExistence type="predicted"/>
<dbReference type="AlphaFoldDB" id="W5Y3G8"/>
<protein>
    <submittedName>
        <fullName evidence="1">Trehalose corynomycolyl transferase</fullName>
    </submittedName>
</protein>
<dbReference type="Proteomes" id="UP000019222">
    <property type="component" value="Chromosome"/>
</dbReference>
<dbReference type="PANTHER" id="PTHR48098:SF1">
    <property type="entry name" value="DIACYLGLYCEROL ACYLTRANSFERASE_MYCOLYLTRANSFERASE AG85A"/>
    <property type="match status" value="1"/>
</dbReference>
<dbReference type="RefSeq" id="WP_025253775.1">
    <property type="nucleotide sequence ID" value="NZ_CP004353.1"/>
</dbReference>
<dbReference type="InterPro" id="IPR000801">
    <property type="entry name" value="Esterase-like"/>
</dbReference>
<evidence type="ECO:0000313" key="1">
    <source>
        <dbReference type="EMBL" id="AHI23792.1"/>
    </source>
</evidence>
<dbReference type="STRING" id="1224164.B843_12080"/>
<dbReference type="SUPFAM" id="SSF53474">
    <property type="entry name" value="alpha/beta-Hydrolases"/>
    <property type="match status" value="1"/>
</dbReference>
<dbReference type="InterPro" id="IPR013207">
    <property type="entry name" value="LGFP"/>
</dbReference>
<dbReference type="Gene3D" id="3.40.50.1820">
    <property type="entry name" value="alpha/beta hydrolase"/>
    <property type="match status" value="1"/>
</dbReference>
<accession>W5Y3G8</accession>
<dbReference type="PANTHER" id="PTHR48098">
    <property type="entry name" value="ENTEROCHELIN ESTERASE-RELATED"/>
    <property type="match status" value="1"/>
</dbReference>
<dbReference type="HOGENOM" id="CLU_026624_3_3_11"/>
<dbReference type="Pfam" id="PF00756">
    <property type="entry name" value="Esterase"/>
    <property type="match status" value="1"/>
</dbReference>
<organism evidence="1 2">
    <name type="scientific">Corynebacterium vitaeruminis DSM 20294</name>
    <dbReference type="NCBI Taxonomy" id="1224164"/>
    <lineage>
        <taxon>Bacteria</taxon>
        <taxon>Bacillati</taxon>
        <taxon>Actinomycetota</taxon>
        <taxon>Actinomycetes</taxon>
        <taxon>Mycobacteriales</taxon>
        <taxon>Corynebacteriaceae</taxon>
        <taxon>Corynebacterium</taxon>
    </lineage>
</organism>
<dbReference type="EMBL" id="CP004353">
    <property type="protein sequence ID" value="AHI23792.1"/>
    <property type="molecule type" value="Genomic_DNA"/>
</dbReference>
<dbReference type="KEGG" id="cvt:B843_12080"/>
<dbReference type="GO" id="GO:0016747">
    <property type="term" value="F:acyltransferase activity, transferring groups other than amino-acyl groups"/>
    <property type="evidence" value="ECO:0007669"/>
    <property type="project" value="TreeGrafter"/>
</dbReference>
<dbReference type="InterPro" id="IPR029058">
    <property type="entry name" value="AB_hydrolase_fold"/>
</dbReference>
<keyword evidence="1" id="KW-0808">Transferase</keyword>
<dbReference type="eggNOG" id="COG5479">
    <property type="taxonomic scope" value="Bacteria"/>
</dbReference>
<dbReference type="Pfam" id="PF08310">
    <property type="entry name" value="LGFP"/>
    <property type="match status" value="4"/>
</dbReference>
<sequence length="642" mass="68912">MRDTASRMKKRGSLWIAAITVPTSLALGAAIMPAVASAQSSSLQGIIAGSTDYLDNPGTKRTPLSTEHPVVQGLPDGVSVDRVEWLTNRRIAIYIKSAAMPGDPIQVQVLLARDWASNPSRTFPSVWMLDGLRAQDDENGWTINTNIEQFYADKNVNVILPVGGESSFYSDWQKEDNGKHYMWESFLMNEMIPVLREGFRTNDDRAVIGLSMGGTAAINLAERHPSQFKFVGSYSGYLDTTSPGMPNAIQAAQADAGGYDATAMWGALGSQDWIDHDPKTGVKNLEGVSVYVSAGSGQDDYGQPGSVATGPANYAGVGLEVISRMTTQTFVDVANRAGVPVTSVFRPTGVHNWPYWQFEMAQSWSQTADALGLSEDDRGADCLPVGDIATLATAQSEILGTCVNNEYDVTGGKAEDFVGGRVMWSQATGAHTVYGRIGAKYAEMGSETSWLGYPTSEERGLVNGGRFVAFEHGNIYWTPTLGAVAVPADIVDAWGELSWENGSLGYPVAEAVAINGGLVQQFQGGYVARTADNKDYWVRGEIAKKYGELGTANSALGYPVGNEVLINGGAYQAFENGNIYWSASTGAHVIYKGQVFDAWGAKGYEQGEYGYPTSDQSDANGSINFQHGTISVVAGQVKEEKK</sequence>
<dbReference type="InterPro" id="IPR050583">
    <property type="entry name" value="Mycobacterial_A85_antigen"/>
</dbReference>
<keyword evidence="2" id="KW-1185">Reference proteome</keyword>
<gene>
    <name evidence="1" type="ORF">B843_12080</name>
</gene>
<reference evidence="1 2" key="1">
    <citation type="submission" date="2013-02" db="EMBL/GenBank/DDBJ databases">
        <title>The complete genome sequence of Corynebacterium vitaeruminis DSM 20294.</title>
        <authorList>
            <person name="Ruckert C."/>
            <person name="Albersmeier A."/>
            <person name="Kalinowski J."/>
        </authorList>
    </citation>
    <scope>NUCLEOTIDE SEQUENCE [LARGE SCALE GENOMIC DNA]</scope>
    <source>
        <strain evidence="2">ATCC 10234</strain>
    </source>
</reference>
<name>W5Y3G8_9CORY</name>
<evidence type="ECO:0000313" key="2">
    <source>
        <dbReference type="Proteomes" id="UP000019222"/>
    </source>
</evidence>